<dbReference type="GO" id="GO:0000271">
    <property type="term" value="P:polysaccharide biosynthetic process"/>
    <property type="evidence" value="ECO:0007669"/>
    <property type="project" value="InterPro"/>
</dbReference>
<proteinExistence type="predicted"/>
<dbReference type="Proteomes" id="UP000199542">
    <property type="component" value="Unassembled WGS sequence"/>
</dbReference>
<dbReference type="Pfam" id="PF05159">
    <property type="entry name" value="Capsule_synth"/>
    <property type="match status" value="1"/>
</dbReference>
<name>A0A1G4SCA3_9HYPH</name>
<evidence type="ECO:0000313" key="1">
    <source>
        <dbReference type="EMBL" id="SCW66833.1"/>
    </source>
</evidence>
<dbReference type="InterPro" id="IPR007833">
    <property type="entry name" value="Capsule_polysaccharide_synth"/>
</dbReference>
<dbReference type="AlphaFoldDB" id="A0A1G4SCA3"/>
<organism evidence="1 2">
    <name type="scientific">Rhizobium mongolense subsp. loessense</name>
    <dbReference type="NCBI Taxonomy" id="158890"/>
    <lineage>
        <taxon>Bacteria</taxon>
        <taxon>Pseudomonadati</taxon>
        <taxon>Pseudomonadota</taxon>
        <taxon>Alphaproteobacteria</taxon>
        <taxon>Hyphomicrobiales</taxon>
        <taxon>Rhizobiaceae</taxon>
        <taxon>Rhizobium/Agrobacterium group</taxon>
        <taxon>Rhizobium</taxon>
    </lineage>
</organism>
<dbReference type="EMBL" id="FMTM01000005">
    <property type="protein sequence ID" value="SCW66833.1"/>
    <property type="molecule type" value="Genomic_DNA"/>
</dbReference>
<sequence length="433" mass="48668">MIVPVVRSEEKAKRVFLFLQGPSSILYCRIADRLEAAGCACLRVNLNSGDWLFWRRPGALNYRGPFAAWPGYVRHLIADRKITDLIVHGEERPYHRAAIAEARAMGVSIYTIEMGHLRPDWVTIEREGLSSNSRFPVDPDHILAAAEGLPEPDWNRHYSHTFLSEAIADLLYYLPTVFFSLFYPHYRRHGLFHPLAEYAGWLRRLATARKRARAANFKVDRLYSDNAAFFVYPLQIETDYQLRAHSPFHSQRDAIRYILRSFSEHAPQEAKLLVKVHPLDNGLIDWDDYVNATALSLGLSGRVQVIDGGDLSALIAASRGMVTVNSTAALSALQAGKPVKTLGVTIYDIEGLTDPSSIDRFWQDPQPPSSKLLDAFMRLLAASVQVRGNFYSKEGANAAAESIASRLLARNVNEPSAYVEPPIRKRPMKIDVP</sequence>
<protein>
    <submittedName>
        <fullName evidence="1">Capsular polysaccharide export protein</fullName>
    </submittedName>
</protein>
<dbReference type="CDD" id="cd16441">
    <property type="entry name" value="beta_Kdo_transferase_KpsS"/>
    <property type="match status" value="1"/>
</dbReference>
<evidence type="ECO:0000313" key="2">
    <source>
        <dbReference type="Proteomes" id="UP000199542"/>
    </source>
</evidence>
<accession>A0A1G4SCA3</accession>
<dbReference type="RefSeq" id="WP_092586310.1">
    <property type="nucleotide sequence ID" value="NZ_FMTM01000005.1"/>
</dbReference>
<gene>
    <name evidence="1" type="ORF">SAMN02927900_03646</name>
</gene>
<dbReference type="GO" id="GO:0015774">
    <property type="term" value="P:polysaccharide transport"/>
    <property type="evidence" value="ECO:0007669"/>
    <property type="project" value="InterPro"/>
</dbReference>
<reference evidence="1 2" key="1">
    <citation type="submission" date="2016-10" db="EMBL/GenBank/DDBJ databases">
        <authorList>
            <person name="de Groot N.N."/>
        </authorList>
    </citation>
    <scope>NUCLEOTIDE SEQUENCE [LARGE SCALE GENOMIC DNA]</scope>
    <source>
        <strain evidence="1 2">CGMCC 1.3401</strain>
    </source>
</reference>